<evidence type="ECO:0000313" key="2">
    <source>
        <dbReference type="EMBL" id="STX61164.1"/>
    </source>
</evidence>
<dbReference type="EMBL" id="LNYN01000041">
    <property type="protein sequence ID" value="KTD31192.1"/>
    <property type="molecule type" value="Genomic_DNA"/>
</dbReference>
<dbReference type="PANTHER" id="PTHR36423:SF2">
    <property type="entry name" value="AFR070WP"/>
    <property type="match status" value="1"/>
</dbReference>
<dbReference type="Pfam" id="PF08883">
    <property type="entry name" value="DOPA_dioxygen"/>
    <property type="match status" value="1"/>
</dbReference>
<keyword evidence="2" id="KW-0560">Oxidoreductase</keyword>
<name>A0A378JRD9_9GAMM</name>
<reference evidence="2 4" key="2">
    <citation type="submission" date="2018-06" db="EMBL/GenBank/DDBJ databases">
        <authorList>
            <consortium name="Pathogen Informatics"/>
            <person name="Doyle S."/>
        </authorList>
    </citation>
    <scope>NUCLEOTIDE SEQUENCE [LARGE SCALE GENOMIC DNA]</scope>
    <source>
        <strain evidence="2 4">NCTC12239</strain>
    </source>
</reference>
<gene>
    <name evidence="1" type="ORF">Lmor_2799</name>
    <name evidence="2" type="ORF">NCTC12239_00067</name>
</gene>
<dbReference type="RefSeq" id="WP_035921760.1">
    <property type="nucleotide sequence ID" value="NZ_CAAAJG010000064.1"/>
</dbReference>
<protein>
    <submittedName>
        <fullName evidence="2">Aromatic ring-cleaving dioxygenase</fullName>
    </submittedName>
    <submittedName>
        <fullName evidence="1">Dopa 4,5-dioxygenase family</fullName>
    </submittedName>
</protein>
<dbReference type="SUPFAM" id="SSF143410">
    <property type="entry name" value="DOPA-like"/>
    <property type="match status" value="2"/>
</dbReference>
<dbReference type="OrthoDB" id="572228at2"/>
<accession>A0A378JRD9</accession>
<dbReference type="STRING" id="39962.Lmor_2799"/>
<evidence type="ECO:0000313" key="1">
    <source>
        <dbReference type="EMBL" id="KTD31192.1"/>
    </source>
</evidence>
<dbReference type="Proteomes" id="UP000254040">
    <property type="component" value="Unassembled WGS sequence"/>
</dbReference>
<dbReference type="Proteomes" id="UP000054985">
    <property type="component" value="Unassembled WGS sequence"/>
</dbReference>
<evidence type="ECO:0000313" key="3">
    <source>
        <dbReference type="Proteomes" id="UP000054985"/>
    </source>
</evidence>
<dbReference type="AlphaFoldDB" id="A0A378JRD9"/>
<keyword evidence="3" id="KW-1185">Reference proteome</keyword>
<evidence type="ECO:0000313" key="4">
    <source>
        <dbReference type="Proteomes" id="UP000254040"/>
    </source>
</evidence>
<dbReference type="PANTHER" id="PTHR36423">
    <property type="entry name" value="AFR070WP"/>
    <property type="match status" value="1"/>
</dbReference>
<reference evidence="1 3" key="1">
    <citation type="submission" date="2015-11" db="EMBL/GenBank/DDBJ databases">
        <title>Genomic analysis of 38 Legionella species identifies large and diverse effector repertoires.</title>
        <authorList>
            <person name="Burstein D."/>
            <person name="Amaro F."/>
            <person name="Zusman T."/>
            <person name="Lifshitz Z."/>
            <person name="Cohen O."/>
            <person name="Gilbert J.A."/>
            <person name="Pupko T."/>
            <person name="Shuman H.A."/>
            <person name="Segal G."/>
        </authorList>
    </citation>
    <scope>NUCLEOTIDE SEQUENCE [LARGE SCALE GENOMIC DNA]</scope>
    <source>
        <strain evidence="1 3">ATCC 43877</strain>
    </source>
</reference>
<dbReference type="InterPro" id="IPR023389">
    <property type="entry name" value="DOPA-like_sf"/>
</dbReference>
<proteinExistence type="predicted"/>
<dbReference type="Gene3D" id="3.30.70.1240">
    <property type="entry name" value="DOPA-like domains"/>
    <property type="match status" value="2"/>
</dbReference>
<dbReference type="GO" id="GO:0051213">
    <property type="term" value="F:dioxygenase activity"/>
    <property type="evidence" value="ECO:0007669"/>
    <property type="project" value="UniProtKB-KW"/>
</dbReference>
<dbReference type="EMBL" id="UGOG01000001">
    <property type="protein sequence ID" value="STX61164.1"/>
    <property type="molecule type" value="Genomic_DNA"/>
</dbReference>
<organism evidence="2 4">
    <name type="scientific">Legionella moravica</name>
    <dbReference type="NCBI Taxonomy" id="39962"/>
    <lineage>
        <taxon>Bacteria</taxon>
        <taxon>Pseudomonadati</taxon>
        <taxon>Pseudomonadota</taxon>
        <taxon>Gammaproteobacteria</taxon>
        <taxon>Legionellales</taxon>
        <taxon>Legionellaceae</taxon>
        <taxon>Legionella</taxon>
    </lineage>
</organism>
<dbReference type="InterPro" id="IPR014980">
    <property type="entry name" value="DOPA_dioxygen"/>
</dbReference>
<keyword evidence="2" id="KW-0223">Dioxygenase</keyword>
<sequence length="326" mass="37824">MSSLSKIEWQNPYKKIWGFHVHQELPFDDFINALALQKNAATFLKENHIPIDNDDVLTPGYGPHLDYMWELRVESAKYNILEKMGLAISYMAINRFRLSAYIHPLMHDPSLSEEMALRAEGHENQANALWFSHRVPQNQDFFFNPPKDEHNQIIDTRTARIMSAREKEELTAGALNKEHQSFKDPSLIISNGFHIHMDFSNENEALALQIFDKFMVFLLNENLRPTSTRLYAPYENGPHVLGGWEVKFETSDPSILSKIGIPIGWLMCNRQGLSVFIHPVTWREGDHEEELKAHEQYSFFLGFMPDLELEFFSNKIPSAQDEVNFL</sequence>